<evidence type="ECO:0008006" key="3">
    <source>
        <dbReference type="Google" id="ProtNLM"/>
    </source>
</evidence>
<accession>A0AAE0FEL5</accession>
<keyword evidence="2" id="KW-1185">Reference proteome</keyword>
<proteinExistence type="predicted"/>
<dbReference type="SUPFAM" id="SSF81383">
    <property type="entry name" value="F-box domain"/>
    <property type="match status" value="1"/>
</dbReference>
<dbReference type="EMBL" id="LGRX02019656">
    <property type="protein sequence ID" value="KAK3258280.1"/>
    <property type="molecule type" value="Genomic_DNA"/>
</dbReference>
<reference evidence="1 2" key="1">
    <citation type="journal article" date="2015" name="Genome Biol. Evol.">
        <title>Comparative Genomics of a Bacterivorous Green Alga Reveals Evolutionary Causalities and Consequences of Phago-Mixotrophic Mode of Nutrition.</title>
        <authorList>
            <person name="Burns J.A."/>
            <person name="Paasch A."/>
            <person name="Narechania A."/>
            <person name="Kim E."/>
        </authorList>
    </citation>
    <scope>NUCLEOTIDE SEQUENCE [LARGE SCALE GENOMIC DNA]</scope>
    <source>
        <strain evidence="1 2">PLY_AMNH</strain>
    </source>
</reference>
<organism evidence="1 2">
    <name type="scientific">Cymbomonas tetramitiformis</name>
    <dbReference type="NCBI Taxonomy" id="36881"/>
    <lineage>
        <taxon>Eukaryota</taxon>
        <taxon>Viridiplantae</taxon>
        <taxon>Chlorophyta</taxon>
        <taxon>Pyramimonadophyceae</taxon>
        <taxon>Pyramimonadales</taxon>
        <taxon>Pyramimonadaceae</taxon>
        <taxon>Cymbomonas</taxon>
    </lineage>
</organism>
<dbReference type="InterPro" id="IPR036047">
    <property type="entry name" value="F-box-like_dom_sf"/>
</dbReference>
<evidence type="ECO:0000313" key="2">
    <source>
        <dbReference type="Proteomes" id="UP001190700"/>
    </source>
</evidence>
<sequence>MDTTEVAATLDSVNSDLSSSIVSITKSYQTEIQRHHDLHRQLSERLAAVEAWKEERTGASVDSLVDGLIDSVAELEAHDEVASKIKADTFNFLDLTDEIIILVLSSLQDCKSLCTIVQTCRRVRHLELKECRGSCWQPLCESEWRIRCSDPSEVACLETHLGIMDYFEEEVFNELIQRFGERYDSQGNVASEIWDGGASGDGSWKAAYRDRHIGWGKVLSGFDYLRRAGFPSEVAGRHHRYEIMTSVRYAHLLTQRSEGESARKHALQYRSALVALVALLENGSTAVQQQAAGAMANMLLGVRAYQKEVTPTCQCSWKDVLHAGTGLRGSPRPCLLNFTTSPPLAVSRRLLPWNQ</sequence>
<comment type="caution">
    <text evidence="1">The sequence shown here is derived from an EMBL/GenBank/DDBJ whole genome shotgun (WGS) entry which is preliminary data.</text>
</comment>
<protein>
    <recommendedName>
        <fullName evidence="3">F-box domain-containing protein</fullName>
    </recommendedName>
</protein>
<dbReference type="AlphaFoldDB" id="A0AAE0FEL5"/>
<gene>
    <name evidence="1" type="ORF">CYMTET_32668</name>
</gene>
<evidence type="ECO:0000313" key="1">
    <source>
        <dbReference type="EMBL" id="KAK3258280.1"/>
    </source>
</evidence>
<name>A0AAE0FEL5_9CHLO</name>
<dbReference type="Gene3D" id="1.20.1280.50">
    <property type="match status" value="1"/>
</dbReference>
<dbReference type="Proteomes" id="UP001190700">
    <property type="component" value="Unassembled WGS sequence"/>
</dbReference>